<evidence type="ECO:0000313" key="2">
    <source>
        <dbReference type="EMBL" id="KAK5534635.1"/>
    </source>
</evidence>
<comment type="caution">
    <text evidence="2">The sequence shown here is derived from an EMBL/GenBank/DDBJ whole genome shotgun (WGS) entry which is preliminary data.</text>
</comment>
<dbReference type="InterPro" id="IPR017926">
    <property type="entry name" value="GATASE"/>
</dbReference>
<protein>
    <recommendedName>
        <fullName evidence="1">Glutamine amidotransferase domain-containing protein</fullName>
    </recommendedName>
</protein>
<accession>A0AAV9Q2W5</accession>
<proteinExistence type="predicted"/>
<dbReference type="PANTHER" id="PTHR42695:SF4">
    <property type="entry name" value="GLUTAMINE AMIDOTRANSFERASE DOMAIN-CONTAINING PROTEIN"/>
    <property type="match status" value="1"/>
</dbReference>
<dbReference type="AlphaFoldDB" id="A0AAV9Q2W5"/>
<dbReference type="PANTHER" id="PTHR42695">
    <property type="entry name" value="GLUTAMINE AMIDOTRANSFERASE YLR126C-RELATED"/>
    <property type="match status" value="1"/>
</dbReference>
<dbReference type="InterPro" id="IPR029062">
    <property type="entry name" value="Class_I_gatase-like"/>
</dbReference>
<dbReference type="Pfam" id="PF00117">
    <property type="entry name" value="GATase"/>
    <property type="match status" value="1"/>
</dbReference>
<feature type="domain" description="Glutamine amidotransferase" evidence="1">
    <location>
        <begin position="105"/>
        <end position="223"/>
    </location>
</feature>
<dbReference type="GO" id="GO:0005634">
    <property type="term" value="C:nucleus"/>
    <property type="evidence" value="ECO:0007669"/>
    <property type="project" value="TreeGrafter"/>
</dbReference>
<dbReference type="Gene3D" id="3.40.50.880">
    <property type="match status" value="1"/>
</dbReference>
<organism evidence="2 3">
    <name type="scientific">Vermiconidia calcicola</name>
    <dbReference type="NCBI Taxonomy" id="1690605"/>
    <lineage>
        <taxon>Eukaryota</taxon>
        <taxon>Fungi</taxon>
        <taxon>Dikarya</taxon>
        <taxon>Ascomycota</taxon>
        <taxon>Pezizomycotina</taxon>
        <taxon>Dothideomycetes</taxon>
        <taxon>Dothideomycetidae</taxon>
        <taxon>Mycosphaerellales</taxon>
        <taxon>Extremaceae</taxon>
        <taxon>Vermiconidia</taxon>
    </lineage>
</organism>
<name>A0AAV9Q2W5_9PEZI</name>
<evidence type="ECO:0000259" key="1">
    <source>
        <dbReference type="Pfam" id="PF00117"/>
    </source>
</evidence>
<reference evidence="2 3" key="1">
    <citation type="submission" date="2023-06" db="EMBL/GenBank/DDBJ databases">
        <title>Black Yeasts Isolated from many extreme environments.</title>
        <authorList>
            <person name="Coleine C."/>
            <person name="Stajich J.E."/>
            <person name="Selbmann L."/>
        </authorList>
    </citation>
    <scope>NUCLEOTIDE SEQUENCE [LARGE SCALE GENOMIC DNA]</scope>
    <source>
        <strain evidence="2 3">CCFEE 5887</strain>
    </source>
</reference>
<dbReference type="Proteomes" id="UP001345827">
    <property type="component" value="Unassembled WGS sequence"/>
</dbReference>
<dbReference type="GO" id="GO:0005829">
    <property type="term" value="C:cytosol"/>
    <property type="evidence" value="ECO:0007669"/>
    <property type="project" value="TreeGrafter"/>
</dbReference>
<gene>
    <name evidence="2" type="ORF">LTR25_006667</name>
</gene>
<dbReference type="EMBL" id="JAXLQG010000011">
    <property type="protein sequence ID" value="KAK5534635.1"/>
    <property type="molecule type" value="Genomic_DNA"/>
</dbReference>
<dbReference type="SUPFAM" id="SSF52317">
    <property type="entry name" value="Class I glutamine amidotransferase-like"/>
    <property type="match status" value="1"/>
</dbReference>
<keyword evidence="3" id="KW-1185">Reference proteome</keyword>
<evidence type="ECO:0000313" key="3">
    <source>
        <dbReference type="Proteomes" id="UP001345827"/>
    </source>
</evidence>
<sequence>MTTAPENTDLVRMLVLETDEPHPSTKAAHGSFGAIFDDLFNDAGAKHTPPLKVETAMHYVVEDGSDNAGHVPDADEIPDDTRAILITGSMYDAHGNDEWILKLLKLLQQLWKERPALRFSGVCFGHQILCRMLGATVDPHPGKAWELAHTKINLTNVGKELCGTEKPTIRLHQMHQDHVTTLPSSKTTELLRPQDEVRVWGETDHTDIQGVYLQDRLFTSQGHLGFDEKMVKRQVDMRVESGGIKDGRFAEERKETAELEHDGAVVATAILRLFHGEDRNIS</sequence>
<dbReference type="InterPro" id="IPR044992">
    <property type="entry name" value="ChyE-like"/>
</dbReference>